<feature type="signal peptide" evidence="1">
    <location>
        <begin position="1"/>
        <end position="26"/>
    </location>
</feature>
<evidence type="ECO:0000313" key="3">
    <source>
        <dbReference type="Proteomes" id="UP000265798"/>
    </source>
</evidence>
<reference evidence="3" key="1">
    <citation type="submission" date="2018-05" db="EMBL/GenBank/DDBJ databases">
        <title>Leptospira yasudae sp. nov. and Leptospira stimsonii sp. nov., two pathogenic species of the genus Leptospira isolated from environmental sources.</title>
        <authorList>
            <person name="Casanovas-Massana A."/>
            <person name="Hamond C."/>
            <person name="Santos L.A."/>
            <person name="Hacker K.P."/>
            <person name="Balassiano I."/>
            <person name="Medeiros M.A."/>
            <person name="Reis M.G."/>
            <person name="Ko A.I."/>
            <person name="Wunder E.A."/>
        </authorList>
    </citation>
    <scope>NUCLEOTIDE SEQUENCE [LARGE SCALE GENOMIC DNA]</scope>
    <source>
        <strain evidence="3">Yale</strain>
    </source>
</reference>
<evidence type="ECO:0000256" key="1">
    <source>
        <dbReference type="SAM" id="SignalP"/>
    </source>
</evidence>
<evidence type="ECO:0008006" key="4">
    <source>
        <dbReference type="Google" id="ProtNLM"/>
    </source>
</evidence>
<sequence>MLKIGKNIPIAIFCFTLSFCSSLQNANGERDKVIYVQNVQGINLDDLELNAKRKILENGLGELIEGSSQTIDGRIQEMITNSSTEGFVTEFAFVGEIRKTGNLVEADAKGRVNRKAVEDALKERYRDLGKPKFLMIIDEKILGKSNGHSFGTISENAIVKKFAEFDFLDKNQFSRILAKEGGKTIEVYGNQTFEGKAITAAAEMEAQILLVGQVEVKDAGELEGSGLHSYQAVLRFKIFDVNTARIIAADNTNGAIPHVSAETGTQEAIRKAVEKAYPKIRDQITSKWKPGNLIRVRLEGIPYDDYVDKDVKGLIRSIKGVNGVSEVTSGNKNQTIVLEVEALFSGSVLYQKMRERKNDFGFDFTQKEVKSSSLHIIKKR</sequence>
<name>A0A396Z8S8_9LEPT</name>
<evidence type="ECO:0000313" key="2">
    <source>
        <dbReference type="EMBL" id="RHX90038.1"/>
    </source>
</evidence>
<dbReference type="AlphaFoldDB" id="A0A396Z8S8"/>
<accession>A0A396Z8S8</accession>
<organism evidence="2 3">
    <name type="scientific">Leptospira stimsonii</name>
    <dbReference type="NCBI Taxonomy" id="2202203"/>
    <lineage>
        <taxon>Bacteria</taxon>
        <taxon>Pseudomonadati</taxon>
        <taxon>Spirochaetota</taxon>
        <taxon>Spirochaetia</taxon>
        <taxon>Leptospirales</taxon>
        <taxon>Leptospiraceae</taxon>
        <taxon>Leptospira</taxon>
    </lineage>
</organism>
<keyword evidence="1" id="KW-0732">Signal</keyword>
<gene>
    <name evidence="2" type="ORF">DLM75_14015</name>
</gene>
<dbReference type="EMBL" id="QHCT01000003">
    <property type="protein sequence ID" value="RHX90038.1"/>
    <property type="molecule type" value="Genomic_DNA"/>
</dbReference>
<proteinExistence type="predicted"/>
<protein>
    <recommendedName>
        <fullName evidence="4">Lipoprotein LipL46</fullName>
    </recommendedName>
</protein>
<feature type="chain" id="PRO_5017330218" description="Lipoprotein LipL46" evidence="1">
    <location>
        <begin position="27"/>
        <end position="380"/>
    </location>
</feature>
<dbReference type="Proteomes" id="UP000265798">
    <property type="component" value="Unassembled WGS sequence"/>
</dbReference>
<comment type="caution">
    <text evidence="2">The sequence shown here is derived from an EMBL/GenBank/DDBJ whole genome shotgun (WGS) entry which is preliminary data.</text>
</comment>
<dbReference type="OrthoDB" id="345054at2"/>
<dbReference type="RefSeq" id="WP_118969098.1">
    <property type="nucleotide sequence ID" value="NZ_QHCT01000003.1"/>
</dbReference>